<dbReference type="SMART" id="SM00387">
    <property type="entry name" value="HATPase_c"/>
    <property type="match status" value="1"/>
</dbReference>
<sequence length="494" mass="52424">MRLLTRLVLSHSMPILVMGAALGVMLVSLLRMTVLLGELREQELGALNVGQELHRAGWNIEVAMRHSLAACEANAPTEAVAETLKQKADALEALLARHNGVAMPAMVSTAQGYVKLARDVLASDDACGGLRSIENVKRRWQLDEALTDAWVLSTSELHGAVARKDDEARRVGAAALSAGLASAVGALLLGLLVAQRLSRLVTEPLGELARVANRVGGGDFSAPPQVQGPIEVRTLGAELDRMRERLAELDALKQGFLASVSHEMRTPLSTIREALAQLGDGLGGPLNEKQLRLVSLARRACEREIRMVSTLLDLSRLRAGGTLRFQAGSSIDEAVREAIASENETAEQTGVTVELELQGEAPLSMMDATMVERAVANVVRNAVGVSRPGQKVRVQRQLQSSRAGRPGSWAVVTVRDEGPGVPPEIRQTVFDPFVTSAVARSPKDVGVGLGLALAREVARAHGGELELDAAPGPGATFHLWLSLDASAPALEAVA</sequence>
<evidence type="ECO:0000256" key="2">
    <source>
        <dbReference type="ARBA" id="ARBA00004370"/>
    </source>
</evidence>
<gene>
    <name evidence="11" type="ORF">DI536_01970</name>
</gene>
<evidence type="ECO:0000259" key="9">
    <source>
        <dbReference type="PROSITE" id="PS50109"/>
    </source>
</evidence>
<dbReference type="Pfam" id="PF00512">
    <property type="entry name" value="HisKA"/>
    <property type="match status" value="1"/>
</dbReference>
<feature type="domain" description="HAMP" evidence="10">
    <location>
        <begin position="199"/>
        <end position="251"/>
    </location>
</feature>
<keyword evidence="8" id="KW-0812">Transmembrane</keyword>
<comment type="caution">
    <text evidence="11">The sequence shown here is derived from an EMBL/GenBank/DDBJ whole genome shotgun (WGS) entry which is preliminary data.</text>
</comment>
<evidence type="ECO:0000256" key="8">
    <source>
        <dbReference type="SAM" id="Phobius"/>
    </source>
</evidence>
<dbReference type="InterPro" id="IPR036890">
    <property type="entry name" value="HATPase_C_sf"/>
</dbReference>
<comment type="catalytic activity">
    <reaction evidence="1">
        <text>ATP + protein L-histidine = ADP + protein N-phospho-L-histidine.</text>
        <dbReference type="EC" id="2.7.13.3"/>
    </reaction>
</comment>
<dbReference type="CDD" id="cd00082">
    <property type="entry name" value="HisKA"/>
    <property type="match status" value="1"/>
</dbReference>
<dbReference type="SMART" id="SM00388">
    <property type="entry name" value="HisKA"/>
    <property type="match status" value="1"/>
</dbReference>
<dbReference type="InterPro" id="IPR050736">
    <property type="entry name" value="Sensor_HK_Regulatory"/>
</dbReference>
<dbReference type="EC" id="2.7.13.3" evidence="3"/>
<dbReference type="GO" id="GO:0000155">
    <property type="term" value="F:phosphorelay sensor kinase activity"/>
    <property type="evidence" value="ECO:0007669"/>
    <property type="project" value="InterPro"/>
</dbReference>
<evidence type="ECO:0000256" key="7">
    <source>
        <dbReference type="ARBA" id="ARBA00023012"/>
    </source>
</evidence>
<dbReference type="SUPFAM" id="SSF47384">
    <property type="entry name" value="Homodimeric domain of signal transducing histidine kinase"/>
    <property type="match status" value="1"/>
</dbReference>
<dbReference type="InterPro" id="IPR005467">
    <property type="entry name" value="His_kinase_dom"/>
</dbReference>
<dbReference type="SUPFAM" id="SSF158472">
    <property type="entry name" value="HAMP domain-like"/>
    <property type="match status" value="1"/>
</dbReference>
<keyword evidence="4" id="KW-0597">Phosphoprotein</keyword>
<dbReference type="CDD" id="cd06225">
    <property type="entry name" value="HAMP"/>
    <property type="match status" value="1"/>
</dbReference>
<dbReference type="InterPro" id="IPR003660">
    <property type="entry name" value="HAMP_dom"/>
</dbReference>
<dbReference type="Pfam" id="PF00672">
    <property type="entry name" value="HAMP"/>
    <property type="match status" value="1"/>
</dbReference>
<keyword evidence="6 11" id="KW-0418">Kinase</keyword>
<dbReference type="PROSITE" id="PS50109">
    <property type="entry name" value="HIS_KIN"/>
    <property type="match status" value="1"/>
</dbReference>
<evidence type="ECO:0000313" key="11">
    <source>
        <dbReference type="EMBL" id="PZR18671.1"/>
    </source>
</evidence>
<evidence type="ECO:0000259" key="10">
    <source>
        <dbReference type="PROSITE" id="PS50885"/>
    </source>
</evidence>
<dbReference type="Gene3D" id="6.10.340.10">
    <property type="match status" value="1"/>
</dbReference>
<reference evidence="11 12" key="1">
    <citation type="submission" date="2017-08" db="EMBL/GenBank/DDBJ databases">
        <title>Infants hospitalized years apart are colonized by the same room-sourced microbial strains.</title>
        <authorList>
            <person name="Brooks B."/>
            <person name="Olm M.R."/>
            <person name="Firek B.A."/>
            <person name="Baker R."/>
            <person name="Thomas B.C."/>
            <person name="Morowitz M.J."/>
            <person name="Banfield J.F."/>
        </authorList>
    </citation>
    <scope>NUCLEOTIDE SEQUENCE [LARGE SCALE GENOMIC DNA]</scope>
    <source>
        <strain evidence="11">S2_003_000_R2_14</strain>
    </source>
</reference>
<evidence type="ECO:0000256" key="6">
    <source>
        <dbReference type="ARBA" id="ARBA00022777"/>
    </source>
</evidence>
<dbReference type="Gene3D" id="3.30.565.10">
    <property type="entry name" value="Histidine kinase-like ATPase, C-terminal domain"/>
    <property type="match status" value="1"/>
</dbReference>
<dbReference type="PROSITE" id="PS50885">
    <property type="entry name" value="HAMP"/>
    <property type="match status" value="1"/>
</dbReference>
<dbReference type="EMBL" id="QFQP01000001">
    <property type="protein sequence ID" value="PZR18671.1"/>
    <property type="molecule type" value="Genomic_DNA"/>
</dbReference>
<dbReference type="InterPro" id="IPR036097">
    <property type="entry name" value="HisK_dim/P_sf"/>
</dbReference>
<dbReference type="CDD" id="cd00075">
    <property type="entry name" value="HATPase"/>
    <property type="match status" value="1"/>
</dbReference>
<dbReference type="Proteomes" id="UP000249061">
    <property type="component" value="Unassembled WGS sequence"/>
</dbReference>
<keyword evidence="8" id="KW-0472">Membrane</keyword>
<dbReference type="PANTHER" id="PTHR43711:SF1">
    <property type="entry name" value="HISTIDINE KINASE 1"/>
    <property type="match status" value="1"/>
</dbReference>
<protein>
    <recommendedName>
        <fullName evidence="3">histidine kinase</fullName>
        <ecNumber evidence="3">2.7.13.3</ecNumber>
    </recommendedName>
</protein>
<keyword evidence="5" id="KW-0808">Transferase</keyword>
<evidence type="ECO:0000256" key="3">
    <source>
        <dbReference type="ARBA" id="ARBA00012438"/>
    </source>
</evidence>
<dbReference type="AlphaFoldDB" id="A0A2W5W648"/>
<evidence type="ECO:0000313" key="12">
    <source>
        <dbReference type="Proteomes" id="UP000249061"/>
    </source>
</evidence>
<dbReference type="InterPro" id="IPR003594">
    <property type="entry name" value="HATPase_dom"/>
</dbReference>
<accession>A0A2W5W648</accession>
<evidence type="ECO:0000256" key="1">
    <source>
        <dbReference type="ARBA" id="ARBA00000085"/>
    </source>
</evidence>
<evidence type="ECO:0000256" key="4">
    <source>
        <dbReference type="ARBA" id="ARBA00022553"/>
    </source>
</evidence>
<dbReference type="Pfam" id="PF02518">
    <property type="entry name" value="HATPase_c"/>
    <property type="match status" value="1"/>
</dbReference>
<proteinExistence type="predicted"/>
<dbReference type="SUPFAM" id="SSF55874">
    <property type="entry name" value="ATPase domain of HSP90 chaperone/DNA topoisomerase II/histidine kinase"/>
    <property type="match status" value="1"/>
</dbReference>
<dbReference type="InterPro" id="IPR003661">
    <property type="entry name" value="HisK_dim/P_dom"/>
</dbReference>
<feature type="transmembrane region" description="Helical" evidence="8">
    <location>
        <begin position="12"/>
        <end position="30"/>
    </location>
</feature>
<dbReference type="SMART" id="SM00304">
    <property type="entry name" value="HAMP"/>
    <property type="match status" value="1"/>
</dbReference>
<organism evidence="11 12">
    <name type="scientific">Archangium gephyra</name>
    <dbReference type="NCBI Taxonomy" id="48"/>
    <lineage>
        <taxon>Bacteria</taxon>
        <taxon>Pseudomonadati</taxon>
        <taxon>Myxococcota</taxon>
        <taxon>Myxococcia</taxon>
        <taxon>Myxococcales</taxon>
        <taxon>Cystobacterineae</taxon>
        <taxon>Archangiaceae</taxon>
        <taxon>Archangium</taxon>
    </lineage>
</organism>
<comment type="subcellular location">
    <subcellularLocation>
        <location evidence="2">Membrane</location>
    </subcellularLocation>
</comment>
<name>A0A2W5W648_9BACT</name>
<evidence type="ECO:0000256" key="5">
    <source>
        <dbReference type="ARBA" id="ARBA00022679"/>
    </source>
</evidence>
<dbReference type="PANTHER" id="PTHR43711">
    <property type="entry name" value="TWO-COMPONENT HISTIDINE KINASE"/>
    <property type="match status" value="1"/>
</dbReference>
<dbReference type="GO" id="GO:0016020">
    <property type="term" value="C:membrane"/>
    <property type="evidence" value="ECO:0007669"/>
    <property type="project" value="UniProtKB-SubCell"/>
</dbReference>
<keyword evidence="7" id="KW-0902">Two-component regulatory system</keyword>
<keyword evidence="8" id="KW-1133">Transmembrane helix</keyword>
<dbReference type="InterPro" id="IPR004358">
    <property type="entry name" value="Sig_transdc_His_kin-like_C"/>
</dbReference>
<dbReference type="PRINTS" id="PR00344">
    <property type="entry name" value="BCTRLSENSOR"/>
</dbReference>
<feature type="domain" description="Histidine kinase" evidence="9">
    <location>
        <begin position="259"/>
        <end position="485"/>
    </location>
</feature>
<dbReference type="Gene3D" id="1.10.287.130">
    <property type="match status" value="1"/>
</dbReference>